<comment type="caution">
    <text evidence="2">The sequence shown here is derived from an EMBL/GenBank/DDBJ whole genome shotgun (WGS) entry which is preliminary data.</text>
</comment>
<organism evidence="2 3">
    <name type="scientific">Pseudomonas monteilii</name>
    <dbReference type="NCBI Taxonomy" id="76759"/>
    <lineage>
        <taxon>Bacteria</taxon>
        <taxon>Pseudomonadati</taxon>
        <taxon>Pseudomonadota</taxon>
        <taxon>Gammaproteobacteria</taxon>
        <taxon>Pseudomonadales</taxon>
        <taxon>Pseudomonadaceae</taxon>
        <taxon>Pseudomonas</taxon>
    </lineage>
</organism>
<dbReference type="RefSeq" id="WP_049276179.1">
    <property type="nucleotide sequence ID" value="NZ_JBFUNT010000002.1"/>
</dbReference>
<evidence type="ECO:0000313" key="2">
    <source>
        <dbReference type="EMBL" id="MVF49440.1"/>
    </source>
</evidence>
<dbReference type="Proteomes" id="UP000440965">
    <property type="component" value="Unassembled WGS sequence"/>
</dbReference>
<dbReference type="GO" id="GO:0003677">
    <property type="term" value="F:DNA binding"/>
    <property type="evidence" value="ECO:0007669"/>
    <property type="project" value="InterPro"/>
</dbReference>
<dbReference type="SUPFAM" id="SSF47413">
    <property type="entry name" value="lambda repressor-like DNA-binding domains"/>
    <property type="match status" value="1"/>
</dbReference>
<dbReference type="Pfam" id="PF01381">
    <property type="entry name" value="HTH_3"/>
    <property type="match status" value="1"/>
</dbReference>
<evidence type="ECO:0000313" key="3">
    <source>
        <dbReference type="Proteomes" id="UP000440965"/>
    </source>
</evidence>
<accession>A0A7X3F1E7</accession>
<feature type="domain" description="HTH cro/C1-type" evidence="1">
    <location>
        <begin position="34"/>
        <end position="79"/>
    </location>
</feature>
<reference evidence="2 3" key="1">
    <citation type="submission" date="2019-10" db="EMBL/GenBank/DDBJ databases">
        <title>XDR Pseudomonas monteilii producing IMP-16 from LCR.</title>
        <authorList>
            <person name="Ballaben A."/>
            <person name="Doi Y."/>
        </authorList>
    </citation>
    <scope>NUCLEOTIDE SEQUENCE [LARGE SCALE GENOMIC DNA]</scope>
    <source>
        <strain evidence="2 3">597/14</strain>
    </source>
</reference>
<gene>
    <name evidence="2" type="ORF">F9Z43_08930</name>
</gene>
<dbReference type="InterPro" id="IPR010982">
    <property type="entry name" value="Lambda_DNA-bd_dom_sf"/>
</dbReference>
<proteinExistence type="predicted"/>
<dbReference type="PROSITE" id="PS50943">
    <property type="entry name" value="HTH_CROC1"/>
    <property type="match status" value="1"/>
</dbReference>
<protein>
    <submittedName>
        <fullName evidence="2">Helix-turn-helix transcriptional regulator</fullName>
    </submittedName>
</protein>
<dbReference type="SMART" id="SM00530">
    <property type="entry name" value="HTH_XRE"/>
    <property type="match status" value="1"/>
</dbReference>
<name>A0A7X3F1E7_9PSED</name>
<dbReference type="EMBL" id="WEIK01000006">
    <property type="protein sequence ID" value="MVF49440.1"/>
    <property type="molecule type" value="Genomic_DNA"/>
</dbReference>
<dbReference type="AlphaFoldDB" id="A0A7X3F1E7"/>
<dbReference type="CDD" id="cd00093">
    <property type="entry name" value="HTH_XRE"/>
    <property type="match status" value="1"/>
</dbReference>
<dbReference type="Gene3D" id="1.10.260.40">
    <property type="entry name" value="lambda repressor-like DNA-binding domains"/>
    <property type="match status" value="1"/>
</dbReference>
<sequence length="92" mass="10147">MSNENLWPWEEDECQALRNTLRKHNASASRADRITQKKLAAAMGFSPATVSAYLNGERALSLKFALKFQAATGVPIRSFSPRLADEAADAHE</sequence>
<evidence type="ECO:0000259" key="1">
    <source>
        <dbReference type="PROSITE" id="PS50943"/>
    </source>
</evidence>
<dbReference type="InterPro" id="IPR001387">
    <property type="entry name" value="Cro/C1-type_HTH"/>
</dbReference>